<dbReference type="Proteomes" id="UP000216779">
    <property type="component" value="Unassembled WGS sequence"/>
</dbReference>
<evidence type="ECO:0000313" key="2">
    <source>
        <dbReference type="Proteomes" id="UP000216779"/>
    </source>
</evidence>
<protein>
    <submittedName>
        <fullName evidence="1">Uncharacterized protein</fullName>
    </submittedName>
</protein>
<name>A0A257SNG5_9PROT</name>
<dbReference type="EMBL" id="NCBC01000629">
    <property type="protein sequence ID" value="OYV73931.1"/>
    <property type="molecule type" value="Genomic_DNA"/>
</dbReference>
<comment type="caution">
    <text evidence="1">The sequence shown here is derived from an EMBL/GenBank/DDBJ whole genome shotgun (WGS) entry which is preliminary data.</text>
</comment>
<sequence>MRHHPQLFATMPLGVLVMTVCAILPGDAEAIDCTKASSFSEQTICGDKKLLLLDRDLTVVYNKFIKVFSDTGHYTYLITETKTAQQKWLQR</sequence>
<dbReference type="AlphaFoldDB" id="A0A257SNG5"/>
<gene>
    <name evidence="1" type="ORF">B7Z70_12645</name>
</gene>
<accession>A0A257SNG5</accession>
<proteinExistence type="predicted"/>
<feature type="non-terminal residue" evidence="1">
    <location>
        <position position="91"/>
    </location>
</feature>
<reference evidence="1 2" key="1">
    <citation type="submission" date="2017-03" db="EMBL/GenBank/DDBJ databases">
        <title>Lifting the veil on microbial sulfur biogeochemistry in mining wastewaters.</title>
        <authorList>
            <person name="Kantor R.S."/>
            <person name="Colenbrander Nelson T."/>
            <person name="Marshall S."/>
            <person name="Bennett D."/>
            <person name="Apte S."/>
            <person name="Camacho D."/>
            <person name="Thomas B.C."/>
            <person name="Warren L.A."/>
            <person name="Banfield J.F."/>
        </authorList>
    </citation>
    <scope>NUCLEOTIDE SEQUENCE [LARGE SCALE GENOMIC DNA]</scope>
    <source>
        <strain evidence="1">21-59-9</strain>
    </source>
</reference>
<organism evidence="1 2">
    <name type="scientific">Acidithiobacillus ferrivorans</name>
    <dbReference type="NCBI Taxonomy" id="160808"/>
    <lineage>
        <taxon>Bacteria</taxon>
        <taxon>Pseudomonadati</taxon>
        <taxon>Pseudomonadota</taxon>
        <taxon>Acidithiobacillia</taxon>
        <taxon>Acidithiobacillales</taxon>
        <taxon>Acidithiobacillaceae</taxon>
        <taxon>Acidithiobacillus</taxon>
    </lineage>
</organism>
<evidence type="ECO:0000313" key="1">
    <source>
        <dbReference type="EMBL" id="OYV73931.1"/>
    </source>
</evidence>